<feature type="transmembrane region" description="Helical" evidence="1">
    <location>
        <begin position="41"/>
        <end position="60"/>
    </location>
</feature>
<feature type="transmembrane region" description="Helical" evidence="1">
    <location>
        <begin position="215"/>
        <end position="234"/>
    </location>
</feature>
<evidence type="ECO:0000256" key="1">
    <source>
        <dbReference type="SAM" id="Phobius"/>
    </source>
</evidence>
<gene>
    <name evidence="3" type="ORF">JOD17_003988</name>
</gene>
<feature type="transmembrane region" description="Helical" evidence="1">
    <location>
        <begin position="81"/>
        <end position="104"/>
    </location>
</feature>
<dbReference type="GO" id="GO:0008233">
    <property type="term" value="F:peptidase activity"/>
    <property type="evidence" value="ECO:0007669"/>
    <property type="project" value="UniProtKB-KW"/>
</dbReference>
<keyword evidence="3" id="KW-0378">Hydrolase</keyword>
<keyword evidence="4" id="KW-1185">Reference proteome</keyword>
<sequence>MKNAWFYVLTGWSTVTIGLFLASFFGSIATEHFGITGDGRQVIHAVVMSGIVLPTILILYKKMNKSLPTPRPPAYSMKRAHHFFGGFILAAGLAFVGLFLASALNLIEINQWNVPNAWIGALLLNLLIAFFYEALPEELALRGLIFDALNHRFTVFLAVLFQTIVFMMMALTVNFLQVLVGMSTFDLFFLQLPQLILLFVFGIALALIRIYTGSLWAAIGFHLGYLIMARFLIMPVEYGAPPIVSFENVSELNFGATVMIDTIIYGCIGLMLVLLLFRRVRRSKATTSLSQ</sequence>
<protein>
    <submittedName>
        <fullName evidence="3">Membrane protease YdiL (CAAX protease family)</fullName>
    </submittedName>
</protein>
<dbReference type="GO" id="GO:0006508">
    <property type="term" value="P:proteolysis"/>
    <property type="evidence" value="ECO:0007669"/>
    <property type="project" value="UniProtKB-KW"/>
</dbReference>
<dbReference type="Proteomes" id="UP000741863">
    <property type="component" value="Unassembled WGS sequence"/>
</dbReference>
<organism evidence="3 4">
    <name type="scientific">Geomicrobium sediminis</name>
    <dbReference type="NCBI Taxonomy" id="1347788"/>
    <lineage>
        <taxon>Bacteria</taxon>
        <taxon>Bacillati</taxon>
        <taxon>Bacillota</taxon>
        <taxon>Bacilli</taxon>
        <taxon>Bacillales</taxon>
        <taxon>Geomicrobium</taxon>
    </lineage>
</organism>
<proteinExistence type="predicted"/>
<keyword evidence="1" id="KW-0812">Transmembrane</keyword>
<feature type="transmembrane region" description="Helical" evidence="1">
    <location>
        <begin position="188"/>
        <end position="208"/>
    </location>
</feature>
<evidence type="ECO:0000313" key="3">
    <source>
        <dbReference type="EMBL" id="MBM7634861.1"/>
    </source>
</evidence>
<keyword evidence="1" id="KW-1133">Transmembrane helix</keyword>
<feature type="transmembrane region" description="Helical" evidence="1">
    <location>
        <begin position="155"/>
        <end position="176"/>
    </location>
</feature>
<dbReference type="InterPro" id="IPR003675">
    <property type="entry name" value="Rce1/LyrA-like_dom"/>
</dbReference>
<reference evidence="3 4" key="1">
    <citation type="submission" date="2021-01" db="EMBL/GenBank/DDBJ databases">
        <title>Genomic Encyclopedia of Type Strains, Phase IV (KMG-IV): sequencing the most valuable type-strain genomes for metagenomic binning, comparative biology and taxonomic classification.</title>
        <authorList>
            <person name="Goeker M."/>
        </authorList>
    </citation>
    <scope>NUCLEOTIDE SEQUENCE [LARGE SCALE GENOMIC DNA]</scope>
    <source>
        <strain evidence="3 4">DSM 25540</strain>
    </source>
</reference>
<evidence type="ECO:0000313" key="4">
    <source>
        <dbReference type="Proteomes" id="UP000741863"/>
    </source>
</evidence>
<feature type="transmembrane region" description="Helical" evidence="1">
    <location>
        <begin position="254"/>
        <end position="277"/>
    </location>
</feature>
<feature type="transmembrane region" description="Helical" evidence="1">
    <location>
        <begin position="116"/>
        <end position="135"/>
    </location>
</feature>
<feature type="transmembrane region" description="Helical" evidence="1">
    <location>
        <begin position="7"/>
        <end position="29"/>
    </location>
</feature>
<accession>A0ABS2PID8</accession>
<dbReference type="Pfam" id="PF02517">
    <property type="entry name" value="Rce1-like"/>
    <property type="match status" value="1"/>
</dbReference>
<dbReference type="RefSeq" id="WP_204699620.1">
    <property type="nucleotide sequence ID" value="NZ_JAFBEC010000018.1"/>
</dbReference>
<keyword evidence="1" id="KW-0472">Membrane</keyword>
<dbReference type="EMBL" id="JAFBEC010000018">
    <property type="protein sequence ID" value="MBM7634861.1"/>
    <property type="molecule type" value="Genomic_DNA"/>
</dbReference>
<comment type="caution">
    <text evidence="3">The sequence shown here is derived from an EMBL/GenBank/DDBJ whole genome shotgun (WGS) entry which is preliminary data.</text>
</comment>
<name>A0ABS2PID8_9BACL</name>
<keyword evidence="3" id="KW-0645">Protease</keyword>
<feature type="domain" description="CAAX prenyl protease 2/Lysostaphin resistance protein A-like" evidence="2">
    <location>
        <begin position="122"/>
        <end position="225"/>
    </location>
</feature>
<evidence type="ECO:0000259" key="2">
    <source>
        <dbReference type="Pfam" id="PF02517"/>
    </source>
</evidence>